<dbReference type="OrthoDB" id="8636102at2"/>
<dbReference type="PANTHER" id="PTHR33375">
    <property type="entry name" value="CHROMOSOME-PARTITIONING PROTEIN PARB-RELATED"/>
    <property type="match status" value="1"/>
</dbReference>
<organism evidence="2 3">
    <name type="scientific">Oryzomonas rubra</name>
    <dbReference type="NCBI Taxonomy" id="2509454"/>
    <lineage>
        <taxon>Bacteria</taxon>
        <taxon>Pseudomonadati</taxon>
        <taxon>Thermodesulfobacteriota</taxon>
        <taxon>Desulfuromonadia</taxon>
        <taxon>Geobacterales</taxon>
        <taxon>Geobacteraceae</taxon>
        <taxon>Oryzomonas</taxon>
    </lineage>
</organism>
<dbReference type="Gene3D" id="1.10.10.2830">
    <property type="match status" value="1"/>
</dbReference>
<gene>
    <name evidence="2" type="ORF">ET418_15575</name>
</gene>
<reference evidence="2 3" key="1">
    <citation type="submission" date="2019-04" db="EMBL/GenBank/DDBJ databases">
        <title>Geobacter ruber sp. nov., ferric-reducing bacteria isolated from paddy soil.</title>
        <authorList>
            <person name="Xu Z."/>
            <person name="Masuda Y."/>
            <person name="Itoh H."/>
            <person name="Senoo K."/>
        </authorList>
    </citation>
    <scope>NUCLEOTIDE SEQUENCE [LARGE SCALE GENOMIC DNA]</scope>
    <source>
        <strain evidence="2 3">Red88</strain>
    </source>
</reference>
<sequence length="257" mass="28132">MSSKTAVEASRTNAWLIEPDRLVLITDPGHPLYDPRVDLPLDEALVRNIMVNGVIEPIIITKEGDDLVVVDGRQRTKNAREANRRLVEQGKEPIKAVCMIRRGDDSSLFGVLISANENRQDDTPLGRADKLNRYLNMGRSEEEACIAFGVSMPTIKTWLAMLTLADPVKKAIEHGTISASAAVKLADLPKPKQEAALKELTESGVKTSGRNVERVVKGGAPAAPRLKSRKDIEAKLAEMPVEWNGVDALRWVLGGEV</sequence>
<dbReference type="PANTHER" id="PTHR33375:SF1">
    <property type="entry name" value="CHROMOSOME-PARTITIONING PROTEIN PARB-RELATED"/>
    <property type="match status" value="1"/>
</dbReference>
<dbReference type="Pfam" id="PF17762">
    <property type="entry name" value="HTH_ParB"/>
    <property type="match status" value="1"/>
</dbReference>
<dbReference type="SUPFAM" id="SSF109709">
    <property type="entry name" value="KorB DNA-binding domain-like"/>
    <property type="match status" value="1"/>
</dbReference>
<dbReference type="InterPro" id="IPR050336">
    <property type="entry name" value="Chromosome_partition/occlusion"/>
</dbReference>
<proteinExistence type="predicted"/>
<dbReference type="GO" id="GO:0005694">
    <property type="term" value="C:chromosome"/>
    <property type="evidence" value="ECO:0007669"/>
    <property type="project" value="TreeGrafter"/>
</dbReference>
<dbReference type="SUPFAM" id="SSF110849">
    <property type="entry name" value="ParB/Sulfiredoxin"/>
    <property type="match status" value="1"/>
</dbReference>
<keyword evidence="3" id="KW-1185">Reference proteome</keyword>
<evidence type="ECO:0000313" key="3">
    <source>
        <dbReference type="Proteomes" id="UP000324298"/>
    </source>
</evidence>
<dbReference type="EMBL" id="SRSD01000010">
    <property type="protein sequence ID" value="KAA0888798.1"/>
    <property type="molecule type" value="Genomic_DNA"/>
</dbReference>
<dbReference type="Gene3D" id="3.90.1530.10">
    <property type="entry name" value="Conserved hypothetical protein from pyrococcus furiosus pfu- 392566-001, ParB domain"/>
    <property type="match status" value="1"/>
</dbReference>
<dbReference type="Proteomes" id="UP000324298">
    <property type="component" value="Unassembled WGS sequence"/>
</dbReference>
<accession>A0A5A9X8I3</accession>
<protein>
    <recommendedName>
        <fullName evidence="1">ParB/Spo0J HTH domain-containing protein</fullName>
    </recommendedName>
</protein>
<dbReference type="InterPro" id="IPR041468">
    <property type="entry name" value="HTH_ParB/Spo0J"/>
</dbReference>
<comment type="caution">
    <text evidence="2">The sequence shown here is derived from an EMBL/GenBank/DDBJ whole genome shotgun (WGS) entry which is preliminary data.</text>
</comment>
<dbReference type="GO" id="GO:0007059">
    <property type="term" value="P:chromosome segregation"/>
    <property type="evidence" value="ECO:0007669"/>
    <property type="project" value="TreeGrafter"/>
</dbReference>
<feature type="domain" description="ParB/Spo0J HTH" evidence="1">
    <location>
        <begin position="120"/>
        <end position="217"/>
    </location>
</feature>
<dbReference type="AlphaFoldDB" id="A0A5A9X8I3"/>
<dbReference type="RefSeq" id="WP_149309154.1">
    <property type="nucleotide sequence ID" value="NZ_SRSD01000010.1"/>
</dbReference>
<evidence type="ECO:0000313" key="2">
    <source>
        <dbReference type="EMBL" id="KAA0888798.1"/>
    </source>
</evidence>
<evidence type="ECO:0000259" key="1">
    <source>
        <dbReference type="Pfam" id="PF17762"/>
    </source>
</evidence>
<dbReference type="InterPro" id="IPR036086">
    <property type="entry name" value="ParB/Sulfiredoxin_sf"/>
</dbReference>
<name>A0A5A9X8I3_9BACT</name>